<accession>A0A9Q8T052</accession>
<gene>
    <name evidence="1" type="ORF">CLUP02_11835</name>
</gene>
<dbReference type="Proteomes" id="UP000830671">
    <property type="component" value="Chromosome 6"/>
</dbReference>
<evidence type="ECO:0000313" key="1">
    <source>
        <dbReference type="EMBL" id="UQC86335.1"/>
    </source>
</evidence>
<proteinExistence type="predicted"/>
<dbReference type="KEGG" id="clup:CLUP02_11835"/>
<dbReference type="RefSeq" id="XP_049147947.1">
    <property type="nucleotide sequence ID" value="XM_049290802.1"/>
</dbReference>
<dbReference type="EMBL" id="CP019478">
    <property type="protein sequence ID" value="UQC86335.1"/>
    <property type="molecule type" value="Genomic_DNA"/>
</dbReference>
<dbReference type="GeneID" id="73345812"/>
<sequence>MNADDGVEITKGLPVIVSSLLSGWMSMLGRRMELLPLLDRFRDIASLSPEPKTSLNGQQVVHSPRMASHQGGINLLQHHIQYNVSVGFEIAVEHAPE</sequence>
<name>A0A9Q8T052_9PEZI</name>
<dbReference type="AlphaFoldDB" id="A0A9Q8T052"/>
<protein>
    <submittedName>
        <fullName evidence="1">Uncharacterized protein</fullName>
    </submittedName>
</protein>
<organism evidence="1 2">
    <name type="scientific">Colletotrichum lupini</name>
    <dbReference type="NCBI Taxonomy" id="145971"/>
    <lineage>
        <taxon>Eukaryota</taxon>
        <taxon>Fungi</taxon>
        <taxon>Dikarya</taxon>
        <taxon>Ascomycota</taxon>
        <taxon>Pezizomycotina</taxon>
        <taxon>Sordariomycetes</taxon>
        <taxon>Hypocreomycetidae</taxon>
        <taxon>Glomerellales</taxon>
        <taxon>Glomerellaceae</taxon>
        <taxon>Colletotrichum</taxon>
        <taxon>Colletotrichum acutatum species complex</taxon>
    </lineage>
</organism>
<reference evidence="1" key="1">
    <citation type="journal article" date="2021" name="Mol. Plant Microbe Interact.">
        <title>Complete Genome Sequence of the Plant-Pathogenic Fungus Colletotrichum lupini.</title>
        <authorList>
            <person name="Baroncelli R."/>
            <person name="Pensec F."/>
            <person name="Da Lio D."/>
            <person name="Boufleur T."/>
            <person name="Vicente I."/>
            <person name="Sarrocco S."/>
            <person name="Picot A."/>
            <person name="Baraldi E."/>
            <person name="Sukno S."/>
            <person name="Thon M."/>
            <person name="Le Floch G."/>
        </authorList>
    </citation>
    <scope>NUCLEOTIDE SEQUENCE</scope>
    <source>
        <strain evidence="1">IMI 504893</strain>
    </source>
</reference>
<keyword evidence="2" id="KW-1185">Reference proteome</keyword>
<evidence type="ECO:0000313" key="2">
    <source>
        <dbReference type="Proteomes" id="UP000830671"/>
    </source>
</evidence>